<dbReference type="KEGG" id="tet:TTHERM_00079240"/>
<reference evidence="2" key="1">
    <citation type="journal article" date="2006" name="PLoS Biol.">
        <title>Macronuclear genome sequence of the ciliate Tetrahymena thermophila, a model eukaryote.</title>
        <authorList>
            <person name="Eisen J.A."/>
            <person name="Coyne R.S."/>
            <person name="Wu M."/>
            <person name="Wu D."/>
            <person name="Thiagarajan M."/>
            <person name="Wortman J.R."/>
            <person name="Badger J.H."/>
            <person name="Ren Q."/>
            <person name="Amedeo P."/>
            <person name="Jones K.M."/>
            <person name="Tallon L.J."/>
            <person name="Delcher A.L."/>
            <person name="Salzberg S.L."/>
            <person name="Silva J.C."/>
            <person name="Haas B.J."/>
            <person name="Majoros W.H."/>
            <person name="Farzad M."/>
            <person name="Carlton J.M."/>
            <person name="Smith R.K. Jr."/>
            <person name="Garg J."/>
            <person name="Pearlman R.E."/>
            <person name="Karrer K.M."/>
            <person name="Sun L."/>
            <person name="Manning G."/>
            <person name="Elde N.C."/>
            <person name="Turkewitz A.P."/>
            <person name="Asai D.J."/>
            <person name="Wilkes D.E."/>
            <person name="Wang Y."/>
            <person name="Cai H."/>
            <person name="Collins K."/>
            <person name="Stewart B.A."/>
            <person name="Lee S.R."/>
            <person name="Wilamowska K."/>
            <person name="Weinberg Z."/>
            <person name="Ruzzo W.L."/>
            <person name="Wloga D."/>
            <person name="Gaertig J."/>
            <person name="Frankel J."/>
            <person name="Tsao C.-C."/>
            <person name="Gorovsky M.A."/>
            <person name="Keeling P.J."/>
            <person name="Waller R.F."/>
            <person name="Patron N.J."/>
            <person name="Cherry J.M."/>
            <person name="Stover N.A."/>
            <person name="Krieger C.J."/>
            <person name="del Toro C."/>
            <person name="Ryder H.F."/>
            <person name="Williamson S.C."/>
            <person name="Barbeau R.A."/>
            <person name="Hamilton E.P."/>
            <person name="Orias E."/>
        </authorList>
    </citation>
    <scope>NUCLEOTIDE SEQUENCE [LARGE SCALE GENOMIC DNA]</scope>
    <source>
        <strain evidence="2">SB210</strain>
    </source>
</reference>
<dbReference type="HOGENOM" id="CLU_1506366_0_0_1"/>
<evidence type="ECO:0000313" key="2">
    <source>
        <dbReference type="Proteomes" id="UP000009168"/>
    </source>
</evidence>
<dbReference type="AlphaFoldDB" id="Q23FU0"/>
<dbReference type="GeneID" id="7845603"/>
<keyword evidence="2" id="KW-1185">Reference proteome</keyword>
<proteinExistence type="predicted"/>
<dbReference type="Proteomes" id="UP000009168">
    <property type="component" value="Unassembled WGS sequence"/>
</dbReference>
<dbReference type="RefSeq" id="XP_001015765.1">
    <property type="nucleotide sequence ID" value="XM_001015765.1"/>
</dbReference>
<evidence type="ECO:0000313" key="1">
    <source>
        <dbReference type="EMBL" id="EAR95520.1"/>
    </source>
</evidence>
<name>Q23FU0_TETTS</name>
<organism evidence="1 2">
    <name type="scientific">Tetrahymena thermophila (strain SB210)</name>
    <dbReference type="NCBI Taxonomy" id="312017"/>
    <lineage>
        <taxon>Eukaryota</taxon>
        <taxon>Sar</taxon>
        <taxon>Alveolata</taxon>
        <taxon>Ciliophora</taxon>
        <taxon>Intramacronucleata</taxon>
        <taxon>Oligohymenophorea</taxon>
        <taxon>Hymenostomatida</taxon>
        <taxon>Tetrahymenina</taxon>
        <taxon>Tetrahymenidae</taxon>
        <taxon>Tetrahymena</taxon>
    </lineage>
</organism>
<gene>
    <name evidence="1" type="ORF">TTHERM_00079240</name>
</gene>
<dbReference type="InParanoid" id="Q23FU0"/>
<dbReference type="EMBL" id="GG662704">
    <property type="protein sequence ID" value="EAR95520.1"/>
    <property type="molecule type" value="Genomic_DNA"/>
</dbReference>
<protein>
    <submittedName>
        <fullName evidence="1">Uncharacterized protein</fullName>
    </submittedName>
</protein>
<sequence length="179" mass="20519">MNNVNQKRKPQENVETLQISNEVGPLQMVSKKLKKSQRLVIEMKLDKKWIGSSQSIHESITLLQQSQSQEMNNSKIHNFLQTSLSHSDLMMGVSEIAQQCTFLNGVLDQGNNVVKIYMQPNKDFNFEKEYTTPSNIDIKSTQYTDNDPIQYDQQMGTSNYYFNEQDIQVGSMNANDDGI</sequence>
<accession>Q23FU0</accession>